<evidence type="ECO:0000256" key="5">
    <source>
        <dbReference type="ARBA" id="ARBA00022692"/>
    </source>
</evidence>
<dbReference type="PANTHER" id="PTHR30472">
    <property type="entry name" value="FERRIC ENTEROBACTIN TRANSPORT SYSTEM PERMEASE PROTEIN"/>
    <property type="match status" value="1"/>
</dbReference>
<dbReference type="InterPro" id="IPR037294">
    <property type="entry name" value="ABC_BtuC-like"/>
</dbReference>
<dbReference type="RefSeq" id="WP_045680844.1">
    <property type="nucleotide sequence ID" value="NZ_CP010803.1"/>
</dbReference>
<comment type="subcellular location">
    <subcellularLocation>
        <location evidence="1">Cell membrane</location>
        <topology evidence="1">Multi-pass membrane protein</topology>
    </subcellularLocation>
</comment>
<accession>A0A0D5LQ47</accession>
<dbReference type="Proteomes" id="UP000032611">
    <property type="component" value="Chromosome"/>
</dbReference>
<reference evidence="9 10" key="1">
    <citation type="journal article" date="2015" name="Genome Announc.">
        <title>Complete genome sequence of Martelella endophytica YC6887, which has antifungal activity associated with a halophyte.</title>
        <authorList>
            <person name="Khan A."/>
            <person name="Khan H."/>
            <person name="Chung E.J."/>
            <person name="Hossain M.T."/>
            <person name="Chung Y.R."/>
        </authorList>
    </citation>
    <scope>NUCLEOTIDE SEQUENCE [LARGE SCALE GENOMIC DNA]</scope>
    <source>
        <strain evidence="9">YC6887</strain>
    </source>
</reference>
<feature type="transmembrane region" description="Helical" evidence="8">
    <location>
        <begin position="97"/>
        <end position="130"/>
    </location>
</feature>
<evidence type="ECO:0000256" key="8">
    <source>
        <dbReference type="SAM" id="Phobius"/>
    </source>
</evidence>
<protein>
    <submittedName>
        <fullName evidence="9">Iron ABC transporter permease</fullName>
    </submittedName>
</protein>
<keyword evidence="10" id="KW-1185">Reference proteome</keyword>
<comment type="similarity">
    <text evidence="2">Belongs to the binding-protein-dependent transport system permease family. FecCD subfamily.</text>
</comment>
<evidence type="ECO:0000256" key="7">
    <source>
        <dbReference type="ARBA" id="ARBA00023136"/>
    </source>
</evidence>
<evidence type="ECO:0000256" key="6">
    <source>
        <dbReference type="ARBA" id="ARBA00022989"/>
    </source>
</evidence>
<dbReference type="OrthoDB" id="9811975at2"/>
<organism evidence="9 10">
    <name type="scientific">Martelella endophytica</name>
    <dbReference type="NCBI Taxonomy" id="1486262"/>
    <lineage>
        <taxon>Bacteria</taxon>
        <taxon>Pseudomonadati</taxon>
        <taxon>Pseudomonadota</taxon>
        <taxon>Alphaproteobacteria</taxon>
        <taxon>Hyphomicrobiales</taxon>
        <taxon>Aurantimonadaceae</taxon>
        <taxon>Martelella</taxon>
    </lineage>
</organism>
<evidence type="ECO:0000256" key="4">
    <source>
        <dbReference type="ARBA" id="ARBA00022475"/>
    </source>
</evidence>
<evidence type="ECO:0000256" key="1">
    <source>
        <dbReference type="ARBA" id="ARBA00004651"/>
    </source>
</evidence>
<dbReference type="InterPro" id="IPR000522">
    <property type="entry name" value="ABC_transptr_permease_BtuC"/>
</dbReference>
<keyword evidence="5 8" id="KW-0812">Transmembrane</keyword>
<feature type="transmembrane region" description="Helical" evidence="8">
    <location>
        <begin position="271"/>
        <end position="297"/>
    </location>
</feature>
<sequence length="331" mass="33437">MKRSLLLLLLTLLVAVIASLHLGVHVYGPATVWSTFASGGDSMHDIIIRTLRLPRTLNAVLTGAALSLSGLFMQAVTRNPLAEPGLLGVNAGAAFAVAGGLALFGALSITSIGVLAIAGALAAAALVFGLSGALGPETGPTGILLVGVTVAAMLAALTQLILLLDETALETLLFWLSGGFADRPLPLLWIGGGALLIAVAGAAFLAPSIDALRLDDHSASGIGVNVVRTRLVALTLAAVLSAGAVAMSGPVTFIGLIAPHIARRLTAKRPGFAALAVLTMLTGAIIAVFADILARLIVAPGEAPIGAVLAFVGVPFLIHLLRAKRLREVGV</sequence>
<dbReference type="KEGG" id="mey:TM49_09630"/>
<dbReference type="PATRIC" id="fig|1486262.3.peg.1993"/>
<gene>
    <name evidence="9" type="ORF">TM49_09630</name>
</gene>
<dbReference type="SUPFAM" id="SSF81345">
    <property type="entry name" value="ABC transporter involved in vitamin B12 uptake, BtuC"/>
    <property type="match status" value="1"/>
</dbReference>
<dbReference type="HOGENOM" id="CLU_013016_1_0_5"/>
<dbReference type="Gene3D" id="1.10.3470.10">
    <property type="entry name" value="ABC transporter involved in vitamin B12 uptake, BtuC"/>
    <property type="match status" value="1"/>
</dbReference>
<dbReference type="AlphaFoldDB" id="A0A0D5LQ47"/>
<evidence type="ECO:0000313" key="10">
    <source>
        <dbReference type="Proteomes" id="UP000032611"/>
    </source>
</evidence>
<evidence type="ECO:0000256" key="2">
    <source>
        <dbReference type="ARBA" id="ARBA00007935"/>
    </source>
</evidence>
<feature type="transmembrane region" description="Helical" evidence="8">
    <location>
        <begin position="231"/>
        <end position="259"/>
    </location>
</feature>
<keyword evidence="7 8" id="KW-0472">Membrane</keyword>
<dbReference type="GO" id="GO:0033214">
    <property type="term" value="P:siderophore-iron import into cell"/>
    <property type="evidence" value="ECO:0007669"/>
    <property type="project" value="TreeGrafter"/>
</dbReference>
<dbReference type="STRING" id="1486262.TM49_09630"/>
<evidence type="ECO:0000256" key="3">
    <source>
        <dbReference type="ARBA" id="ARBA00022448"/>
    </source>
</evidence>
<name>A0A0D5LQ47_MAREN</name>
<dbReference type="GO" id="GO:0022857">
    <property type="term" value="F:transmembrane transporter activity"/>
    <property type="evidence" value="ECO:0007669"/>
    <property type="project" value="InterPro"/>
</dbReference>
<dbReference type="PANTHER" id="PTHR30472:SF1">
    <property type="entry name" value="FE(3+) DICITRATE TRANSPORT SYSTEM PERMEASE PROTEIN FECC-RELATED"/>
    <property type="match status" value="1"/>
</dbReference>
<proteinExistence type="inferred from homology"/>
<feature type="transmembrane region" description="Helical" evidence="8">
    <location>
        <begin position="303"/>
        <end position="321"/>
    </location>
</feature>
<feature type="transmembrane region" description="Helical" evidence="8">
    <location>
        <begin position="142"/>
        <end position="164"/>
    </location>
</feature>
<dbReference type="Pfam" id="PF01032">
    <property type="entry name" value="FecCD"/>
    <property type="match status" value="1"/>
</dbReference>
<dbReference type="GO" id="GO:0005886">
    <property type="term" value="C:plasma membrane"/>
    <property type="evidence" value="ECO:0007669"/>
    <property type="project" value="UniProtKB-SubCell"/>
</dbReference>
<keyword evidence="4" id="KW-1003">Cell membrane</keyword>
<evidence type="ECO:0000313" key="9">
    <source>
        <dbReference type="EMBL" id="AJY45872.1"/>
    </source>
</evidence>
<keyword evidence="3" id="KW-0813">Transport</keyword>
<dbReference type="CDD" id="cd06550">
    <property type="entry name" value="TM_ABC_iron-siderophores_like"/>
    <property type="match status" value="1"/>
</dbReference>
<feature type="transmembrane region" description="Helical" evidence="8">
    <location>
        <begin position="185"/>
        <end position="206"/>
    </location>
</feature>
<dbReference type="EMBL" id="CP010803">
    <property type="protein sequence ID" value="AJY45872.1"/>
    <property type="molecule type" value="Genomic_DNA"/>
</dbReference>
<keyword evidence="6 8" id="KW-1133">Transmembrane helix</keyword>